<dbReference type="NCBIfam" id="NF033529">
    <property type="entry name" value="transpos_ISLre2"/>
    <property type="match status" value="1"/>
</dbReference>
<evidence type="ECO:0000313" key="3">
    <source>
        <dbReference type="Proteomes" id="UP001166402"/>
    </source>
</evidence>
<comment type="similarity">
    <text evidence="1">Belongs to the UPF0236 family.</text>
</comment>
<accession>A0ABS4NIK3</accession>
<organism evidence="2 3">
    <name type="scientific">Thermoanaerobacterium butyriciformans</name>
    <dbReference type="NCBI Taxonomy" id="1702242"/>
    <lineage>
        <taxon>Bacteria</taxon>
        <taxon>Bacillati</taxon>
        <taxon>Bacillota</taxon>
        <taxon>Clostridia</taxon>
        <taxon>Thermoanaerobacterales</taxon>
        <taxon>Thermoanaerobacteraceae</taxon>
        <taxon>Thermoanaerobacterium</taxon>
    </lineage>
</organism>
<name>A0ABS4NIK3_9THEO</name>
<evidence type="ECO:0000313" key="2">
    <source>
        <dbReference type="EMBL" id="MBP2073481.1"/>
    </source>
</evidence>
<dbReference type="Pfam" id="PF06782">
    <property type="entry name" value="UPF0236"/>
    <property type="match status" value="1"/>
</dbReference>
<dbReference type="InterPro" id="IPR009620">
    <property type="entry name" value="UPF0236"/>
</dbReference>
<reference evidence="2" key="1">
    <citation type="submission" date="2021-03" db="EMBL/GenBank/DDBJ databases">
        <title>Genomic Encyclopedia of Type Strains, Phase IV (KMG-IV): sequencing the most valuable type-strain genomes for metagenomic binning, comparative biology and taxonomic classification.</title>
        <authorList>
            <person name="Goeker M."/>
        </authorList>
    </citation>
    <scope>NUCLEOTIDE SEQUENCE</scope>
    <source>
        <strain evidence="2">DSM 101588</strain>
    </source>
</reference>
<dbReference type="EMBL" id="JAGGLT010000066">
    <property type="protein sequence ID" value="MBP2073481.1"/>
    <property type="molecule type" value="Genomic_DNA"/>
</dbReference>
<sequence length="494" mass="56995">MLDISLNENEINFKDLEAEIYKLVCEEACKIMAQILMEIDDMLLEKRDKKEYRCKGKKHTNIKTIMGTVEFDKRIYEHINSEGKKEYVYLLDEYLKMDTIGHISTNLIEKVVENVTEMSYREAAKNIESLTNQSISHATAWNIIQKIGEKIAELEKQDIKLFKENKLRGEKETKILFQEMDGLWLSMQGKDRPKGKKSRGKKEIKLAVAYDGWVKRSPGSNEYITHNKIACAGFASSKEFKELVDATIAKEYNIDEIEIKIINGDGASWIKESLGEEGVYFQLDPFHKSQAVIRNVENKKDAHKLMKMLDEGKTEESLEYIAKLMIEQKDDEKQMKKLEKLYNYLVANKEGIKPYQKREEIKIPEAPEGIEYKHLGTMENNIFDTLASRMNAGKMSWTEKGANNLAKILALKTSGKLYSVVETYYNVIISEEKLAEIKKEIELSAADVNKKQKKAKTYHIQRGGMPFEGCAMTNGRKTIREILRYKCLSELKVI</sequence>
<comment type="caution">
    <text evidence="2">The sequence shown here is derived from an EMBL/GenBank/DDBJ whole genome shotgun (WGS) entry which is preliminary data.</text>
</comment>
<dbReference type="Proteomes" id="UP001166402">
    <property type="component" value="Unassembled WGS sequence"/>
</dbReference>
<dbReference type="RefSeq" id="WP_209455071.1">
    <property type="nucleotide sequence ID" value="NZ_JAGGLT010000066.1"/>
</dbReference>
<evidence type="ECO:0000256" key="1">
    <source>
        <dbReference type="ARBA" id="ARBA00006539"/>
    </source>
</evidence>
<keyword evidence="3" id="KW-1185">Reference proteome</keyword>
<gene>
    <name evidence="2" type="ORF">J2Z80_003045</name>
</gene>
<protein>
    <recommendedName>
        <fullName evidence="4">ISLre2 family transposase</fullName>
    </recommendedName>
</protein>
<proteinExistence type="inferred from homology"/>
<evidence type="ECO:0008006" key="4">
    <source>
        <dbReference type="Google" id="ProtNLM"/>
    </source>
</evidence>